<accession>A0AAW0K257</accession>
<evidence type="ECO:0000313" key="2">
    <source>
        <dbReference type="EMBL" id="KAK7832944.1"/>
    </source>
</evidence>
<name>A0AAW0K257_QUESU</name>
<comment type="caution">
    <text evidence="2">The sequence shown here is derived from an EMBL/GenBank/DDBJ whole genome shotgun (WGS) entry which is preliminary data.</text>
</comment>
<gene>
    <name evidence="2" type="ORF">CFP56_026081</name>
</gene>
<evidence type="ECO:0000256" key="1">
    <source>
        <dbReference type="SAM" id="MobiDB-lite"/>
    </source>
</evidence>
<dbReference type="EMBL" id="PKMF04000416">
    <property type="protein sequence ID" value="KAK7832944.1"/>
    <property type="molecule type" value="Genomic_DNA"/>
</dbReference>
<proteinExistence type="predicted"/>
<evidence type="ECO:0000313" key="3">
    <source>
        <dbReference type="Proteomes" id="UP000237347"/>
    </source>
</evidence>
<reference evidence="2 3" key="1">
    <citation type="journal article" date="2018" name="Sci. Data">
        <title>The draft genome sequence of cork oak.</title>
        <authorList>
            <person name="Ramos A.M."/>
            <person name="Usie A."/>
            <person name="Barbosa P."/>
            <person name="Barros P.M."/>
            <person name="Capote T."/>
            <person name="Chaves I."/>
            <person name="Simoes F."/>
            <person name="Abreu I."/>
            <person name="Carrasquinho I."/>
            <person name="Faro C."/>
            <person name="Guimaraes J.B."/>
            <person name="Mendonca D."/>
            <person name="Nobrega F."/>
            <person name="Rodrigues L."/>
            <person name="Saibo N.J.M."/>
            <person name="Varela M.C."/>
            <person name="Egas C."/>
            <person name="Matos J."/>
            <person name="Miguel C.M."/>
            <person name="Oliveira M.M."/>
            <person name="Ricardo C.P."/>
            <person name="Goncalves S."/>
        </authorList>
    </citation>
    <scope>NUCLEOTIDE SEQUENCE [LARGE SCALE GENOMIC DNA]</scope>
    <source>
        <strain evidence="3">cv. HL8</strain>
    </source>
</reference>
<organism evidence="2 3">
    <name type="scientific">Quercus suber</name>
    <name type="common">Cork oak</name>
    <dbReference type="NCBI Taxonomy" id="58331"/>
    <lineage>
        <taxon>Eukaryota</taxon>
        <taxon>Viridiplantae</taxon>
        <taxon>Streptophyta</taxon>
        <taxon>Embryophyta</taxon>
        <taxon>Tracheophyta</taxon>
        <taxon>Spermatophyta</taxon>
        <taxon>Magnoliopsida</taxon>
        <taxon>eudicotyledons</taxon>
        <taxon>Gunneridae</taxon>
        <taxon>Pentapetalae</taxon>
        <taxon>rosids</taxon>
        <taxon>fabids</taxon>
        <taxon>Fagales</taxon>
        <taxon>Fagaceae</taxon>
        <taxon>Quercus</taxon>
    </lineage>
</organism>
<dbReference type="AlphaFoldDB" id="A0AAW0K257"/>
<keyword evidence="3" id="KW-1185">Reference proteome</keyword>
<sequence length="85" mass="9607">MKANIVKYGLVELASEVGMDIKEPFGERPDWSARVSHSTNQSMQCTMPMLYFIGNKLSGFDMEKLDDQTRSSDEENFGPTLKRNG</sequence>
<dbReference type="Proteomes" id="UP000237347">
    <property type="component" value="Unassembled WGS sequence"/>
</dbReference>
<protein>
    <submittedName>
        <fullName evidence="2">Uncharacterized protein</fullName>
    </submittedName>
</protein>
<feature type="compositionally biased region" description="Basic and acidic residues" evidence="1">
    <location>
        <begin position="64"/>
        <end position="73"/>
    </location>
</feature>
<feature type="region of interest" description="Disordered" evidence="1">
    <location>
        <begin position="64"/>
        <end position="85"/>
    </location>
</feature>